<feature type="compositionally biased region" description="Polar residues" evidence="1">
    <location>
        <begin position="81"/>
        <end position="90"/>
    </location>
</feature>
<feature type="non-terminal residue" evidence="3">
    <location>
        <position position="166"/>
    </location>
</feature>
<dbReference type="AlphaFoldDB" id="A0A6A6V5A9"/>
<protein>
    <submittedName>
        <fullName evidence="3">Uncharacterized protein</fullName>
    </submittedName>
</protein>
<feature type="transmembrane region" description="Helical" evidence="2">
    <location>
        <begin position="6"/>
        <end position="28"/>
    </location>
</feature>
<dbReference type="Proteomes" id="UP000799440">
    <property type="component" value="Unassembled WGS sequence"/>
</dbReference>
<reference evidence="3" key="1">
    <citation type="journal article" date="2020" name="Stud. Mycol.">
        <title>101 Dothideomycetes genomes: a test case for predicting lifestyles and emergence of pathogens.</title>
        <authorList>
            <person name="Haridas S."/>
            <person name="Albert R."/>
            <person name="Binder M."/>
            <person name="Bloem J."/>
            <person name="Labutti K."/>
            <person name="Salamov A."/>
            <person name="Andreopoulos B."/>
            <person name="Baker S."/>
            <person name="Barry K."/>
            <person name="Bills G."/>
            <person name="Bluhm B."/>
            <person name="Cannon C."/>
            <person name="Castanera R."/>
            <person name="Culley D."/>
            <person name="Daum C."/>
            <person name="Ezra D."/>
            <person name="Gonzalez J."/>
            <person name="Henrissat B."/>
            <person name="Kuo A."/>
            <person name="Liang C."/>
            <person name="Lipzen A."/>
            <person name="Lutzoni F."/>
            <person name="Magnuson J."/>
            <person name="Mondo S."/>
            <person name="Nolan M."/>
            <person name="Ohm R."/>
            <person name="Pangilinan J."/>
            <person name="Park H.-J."/>
            <person name="Ramirez L."/>
            <person name="Alfaro M."/>
            <person name="Sun H."/>
            <person name="Tritt A."/>
            <person name="Yoshinaga Y."/>
            <person name="Zwiers L.-H."/>
            <person name="Turgeon B."/>
            <person name="Goodwin S."/>
            <person name="Spatafora J."/>
            <person name="Crous P."/>
            <person name="Grigoriev I."/>
        </authorList>
    </citation>
    <scope>NUCLEOTIDE SEQUENCE</scope>
    <source>
        <strain evidence="3">CBS 119925</strain>
    </source>
</reference>
<evidence type="ECO:0000256" key="2">
    <source>
        <dbReference type="SAM" id="Phobius"/>
    </source>
</evidence>
<keyword evidence="2" id="KW-1133">Transmembrane helix</keyword>
<feature type="non-terminal residue" evidence="3">
    <location>
        <position position="1"/>
    </location>
</feature>
<name>A0A6A6V5A9_9PLEO</name>
<evidence type="ECO:0000313" key="3">
    <source>
        <dbReference type="EMBL" id="KAF2744387.1"/>
    </source>
</evidence>
<proteinExistence type="predicted"/>
<gene>
    <name evidence="3" type="ORF">M011DRAFT_373474</name>
</gene>
<evidence type="ECO:0000313" key="4">
    <source>
        <dbReference type="Proteomes" id="UP000799440"/>
    </source>
</evidence>
<keyword evidence="2" id="KW-0812">Transmembrane</keyword>
<evidence type="ECO:0000256" key="1">
    <source>
        <dbReference type="SAM" id="MobiDB-lite"/>
    </source>
</evidence>
<dbReference type="OrthoDB" id="4492972at2759"/>
<organism evidence="3 4">
    <name type="scientific">Sporormia fimetaria CBS 119925</name>
    <dbReference type="NCBI Taxonomy" id="1340428"/>
    <lineage>
        <taxon>Eukaryota</taxon>
        <taxon>Fungi</taxon>
        <taxon>Dikarya</taxon>
        <taxon>Ascomycota</taxon>
        <taxon>Pezizomycotina</taxon>
        <taxon>Dothideomycetes</taxon>
        <taxon>Pleosporomycetidae</taxon>
        <taxon>Pleosporales</taxon>
        <taxon>Sporormiaceae</taxon>
        <taxon>Sporormia</taxon>
    </lineage>
</organism>
<sequence length="166" mass="17775">LYLLAPPLLLAISIPFAVLAVFTTIISVSALSIRVSLVYLELGIALVQAYLFSPTSQPKPFATGPPKPQPAAGSPLRARNNRSSTVNDGSAQDAWGTAPRPRFANKSASSVSLFGSGEDRWDYEGVGGWRVTNNEEEEALWAGMNSRLELPAVVPRNHRRSLTGGS</sequence>
<keyword evidence="4" id="KW-1185">Reference proteome</keyword>
<feature type="region of interest" description="Disordered" evidence="1">
    <location>
        <begin position="58"/>
        <end position="102"/>
    </location>
</feature>
<accession>A0A6A6V5A9</accession>
<keyword evidence="2" id="KW-0472">Membrane</keyword>
<dbReference type="EMBL" id="MU006589">
    <property type="protein sequence ID" value="KAF2744387.1"/>
    <property type="molecule type" value="Genomic_DNA"/>
</dbReference>